<sequence>MVKKEKELSNTRKRIEEERKRELPSTLFPSFPCKPLFLLLQAPHHHPPIPTSVSLEIFIAGNLSSLHFSVLATPCAVNLLYEFVIFCSHATHPNANLR</sequence>
<feature type="region of interest" description="Disordered" evidence="1">
    <location>
        <begin position="1"/>
        <end position="22"/>
    </location>
</feature>
<organism evidence="2">
    <name type="scientific">Rhizophora mucronata</name>
    <name type="common">Asiatic mangrove</name>
    <dbReference type="NCBI Taxonomy" id="61149"/>
    <lineage>
        <taxon>Eukaryota</taxon>
        <taxon>Viridiplantae</taxon>
        <taxon>Streptophyta</taxon>
        <taxon>Embryophyta</taxon>
        <taxon>Tracheophyta</taxon>
        <taxon>Spermatophyta</taxon>
        <taxon>Magnoliopsida</taxon>
        <taxon>eudicotyledons</taxon>
        <taxon>Gunneridae</taxon>
        <taxon>Pentapetalae</taxon>
        <taxon>rosids</taxon>
        <taxon>fabids</taxon>
        <taxon>Malpighiales</taxon>
        <taxon>Rhizophoraceae</taxon>
        <taxon>Rhizophora</taxon>
    </lineage>
</organism>
<dbReference type="AlphaFoldDB" id="A0A2P2KLD3"/>
<evidence type="ECO:0000313" key="2">
    <source>
        <dbReference type="EMBL" id="MBX06527.1"/>
    </source>
</evidence>
<proteinExistence type="predicted"/>
<protein>
    <submittedName>
        <fullName evidence="2">Uncharacterized protein</fullName>
    </submittedName>
</protein>
<reference evidence="2" key="1">
    <citation type="submission" date="2018-02" db="EMBL/GenBank/DDBJ databases">
        <title>Rhizophora mucronata_Transcriptome.</title>
        <authorList>
            <person name="Meera S.P."/>
            <person name="Sreeshan A."/>
            <person name="Augustine A."/>
        </authorList>
    </citation>
    <scope>NUCLEOTIDE SEQUENCE</scope>
    <source>
        <tissue evidence="2">Leaf</tissue>
    </source>
</reference>
<accession>A0A2P2KLD3</accession>
<dbReference type="EMBL" id="GGEC01026043">
    <property type="protein sequence ID" value="MBX06527.1"/>
    <property type="molecule type" value="Transcribed_RNA"/>
</dbReference>
<name>A0A2P2KLD3_RHIMU</name>
<evidence type="ECO:0000256" key="1">
    <source>
        <dbReference type="SAM" id="MobiDB-lite"/>
    </source>
</evidence>